<reference evidence="2" key="2">
    <citation type="submission" date="2024-01" db="EMBL/GenBank/DDBJ databases">
        <title>Comparative genomics of Cryptococcus and Kwoniella reveals pathogenesis evolution and contrasting modes of karyotype evolution via chromosome fusion or intercentromeric recombination.</title>
        <authorList>
            <person name="Coelho M.A."/>
            <person name="David-Palma M."/>
            <person name="Shea T."/>
            <person name="Bowers K."/>
            <person name="Mcginley-Smith S."/>
            <person name="Mohammad A.W."/>
            <person name="Gnirke A."/>
            <person name="Yurkov A.M."/>
            <person name="Nowrousian M."/>
            <person name="Sun S."/>
            <person name="Cuomo C.A."/>
            <person name="Heitman J."/>
        </authorList>
    </citation>
    <scope>NUCLEOTIDE SEQUENCE</scope>
    <source>
        <strain evidence="2">IND107</strain>
    </source>
</reference>
<keyword evidence="1" id="KW-0732">Signal</keyword>
<sequence>MLRFASIIFMLGMLFTSGRAVWLFNQASSNPTGSSLSVLSAETTRSCLLPGEVLTLYASRTFDSRPFLDGNLFARAKAASQIIAKGPYTPSHSFLTIPKASYALPWTFGSTQLSV</sequence>
<keyword evidence="3" id="KW-1185">Reference proteome</keyword>
<reference evidence="2" key="1">
    <citation type="submission" date="2015-01" db="EMBL/GenBank/DDBJ databases">
        <authorList>
            <consortium name="The Broad Institute Genomics Platform"/>
            <person name="Cuomo C."/>
            <person name="Litvintseva A."/>
            <person name="Chen Y."/>
            <person name="Heitman J."/>
            <person name="Sun S."/>
            <person name="Springer D."/>
            <person name="Dromer F."/>
            <person name="Young S."/>
            <person name="Zeng Q."/>
            <person name="Gargeya S."/>
            <person name="Abouelleil A."/>
            <person name="Alvarado L."/>
            <person name="Chapman S.B."/>
            <person name="Gainer-Dewar J."/>
            <person name="Goldberg J."/>
            <person name="Griggs A."/>
            <person name="Gujja S."/>
            <person name="Hansen M."/>
            <person name="Howarth C."/>
            <person name="Imamovic A."/>
            <person name="Larimer J."/>
            <person name="Murphy C."/>
            <person name="Naylor J."/>
            <person name="Pearson M."/>
            <person name="Priest M."/>
            <person name="Roberts A."/>
            <person name="Saif S."/>
            <person name="Shea T."/>
            <person name="Sykes S."/>
            <person name="Wortman J."/>
            <person name="Nusbaum C."/>
            <person name="Birren B."/>
        </authorList>
    </citation>
    <scope>NUCLEOTIDE SEQUENCE</scope>
    <source>
        <strain evidence="2">IND107</strain>
    </source>
</reference>
<name>A0ABR3BKE0_9TREE</name>
<evidence type="ECO:0000313" key="3">
    <source>
        <dbReference type="Proteomes" id="UP000054399"/>
    </source>
</evidence>
<dbReference type="RefSeq" id="XP_066611263.1">
    <property type="nucleotide sequence ID" value="XM_066760502.1"/>
</dbReference>
<dbReference type="GeneID" id="91992910"/>
<proteinExistence type="predicted"/>
<feature type="chain" id="PRO_5047484935" evidence="1">
    <location>
        <begin position="21"/>
        <end position="115"/>
    </location>
</feature>
<accession>A0ABR3BKE0</accession>
<dbReference type="Proteomes" id="UP000054399">
    <property type="component" value="Unassembled WGS sequence"/>
</dbReference>
<organism evidence="2 3">
    <name type="scientific">Cryptococcus tetragattii IND107</name>
    <dbReference type="NCBI Taxonomy" id="1296105"/>
    <lineage>
        <taxon>Eukaryota</taxon>
        <taxon>Fungi</taxon>
        <taxon>Dikarya</taxon>
        <taxon>Basidiomycota</taxon>
        <taxon>Agaricomycotina</taxon>
        <taxon>Tremellomycetes</taxon>
        <taxon>Tremellales</taxon>
        <taxon>Cryptococcaceae</taxon>
        <taxon>Cryptococcus</taxon>
        <taxon>Cryptococcus gattii species complex</taxon>
    </lineage>
</organism>
<evidence type="ECO:0000313" key="2">
    <source>
        <dbReference type="EMBL" id="KAL0241881.1"/>
    </source>
</evidence>
<protein>
    <submittedName>
        <fullName evidence="2">Uncharacterized protein</fullName>
    </submittedName>
</protein>
<comment type="caution">
    <text evidence="2">The sequence shown here is derived from an EMBL/GenBank/DDBJ whole genome shotgun (WGS) entry which is preliminary data.</text>
</comment>
<gene>
    <name evidence="2" type="ORF">I308_106055</name>
</gene>
<dbReference type="EMBL" id="ATAM02000012">
    <property type="protein sequence ID" value="KAL0241881.1"/>
    <property type="molecule type" value="Genomic_DNA"/>
</dbReference>
<feature type="signal peptide" evidence="1">
    <location>
        <begin position="1"/>
        <end position="20"/>
    </location>
</feature>
<evidence type="ECO:0000256" key="1">
    <source>
        <dbReference type="SAM" id="SignalP"/>
    </source>
</evidence>